<keyword evidence="8" id="KW-0443">Lipid metabolism</keyword>
<dbReference type="PROSITE" id="PS52004">
    <property type="entry name" value="KS3_2"/>
    <property type="match status" value="1"/>
</dbReference>
<dbReference type="PROSITE" id="PS00606">
    <property type="entry name" value="KS3_1"/>
    <property type="match status" value="1"/>
</dbReference>
<feature type="active site" description="For beta-ketoacyl synthase activity" evidence="15">
    <location>
        <position position="164"/>
    </location>
</feature>
<dbReference type="GO" id="GO:0006633">
    <property type="term" value="P:fatty acid biosynthetic process"/>
    <property type="evidence" value="ECO:0007669"/>
    <property type="project" value="UniProtKB-UniRule"/>
</dbReference>
<evidence type="ECO:0000256" key="16">
    <source>
        <dbReference type="RuleBase" id="RU003694"/>
    </source>
</evidence>
<evidence type="ECO:0000256" key="12">
    <source>
        <dbReference type="ARBA" id="ARBA00047318"/>
    </source>
</evidence>
<keyword evidence="6 14" id="KW-0808">Transferase</keyword>
<proteinExistence type="inferred from homology"/>
<organism evidence="18 19">
    <name type="scientific">Fimbriimonas ginsengisoli</name>
    <dbReference type="NCBI Taxonomy" id="1005039"/>
    <lineage>
        <taxon>Bacteria</taxon>
        <taxon>Bacillati</taxon>
        <taxon>Armatimonadota</taxon>
        <taxon>Fimbriimonadia</taxon>
        <taxon>Fimbriimonadales</taxon>
        <taxon>Fimbriimonadaceae</taxon>
        <taxon>Fimbriimonas</taxon>
    </lineage>
</organism>
<dbReference type="Gene3D" id="3.40.47.10">
    <property type="match status" value="1"/>
</dbReference>
<comment type="catalytic activity">
    <reaction evidence="13 14">
        <text>a fatty acyl-[ACP] + malonyl-[ACP] + H(+) = a 3-oxoacyl-[ACP] + holo-[ACP] + CO2</text>
        <dbReference type="Rhea" id="RHEA:22836"/>
        <dbReference type="Rhea" id="RHEA-COMP:9623"/>
        <dbReference type="Rhea" id="RHEA-COMP:9685"/>
        <dbReference type="Rhea" id="RHEA-COMP:9916"/>
        <dbReference type="Rhea" id="RHEA-COMP:14125"/>
        <dbReference type="ChEBI" id="CHEBI:15378"/>
        <dbReference type="ChEBI" id="CHEBI:16526"/>
        <dbReference type="ChEBI" id="CHEBI:64479"/>
        <dbReference type="ChEBI" id="CHEBI:78449"/>
        <dbReference type="ChEBI" id="CHEBI:78776"/>
        <dbReference type="ChEBI" id="CHEBI:138651"/>
    </reaction>
</comment>
<evidence type="ECO:0000256" key="7">
    <source>
        <dbReference type="ARBA" id="ARBA00022832"/>
    </source>
</evidence>
<comment type="similarity">
    <text evidence="2 14 16">Belongs to the thiolase-like superfamily. Beta-ketoacyl-ACP synthases family.</text>
</comment>
<dbReference type="EMBL" id="JACOSL010000059">
    <property type="protein sequence ID" value="MBI1757383.1"/>
    <property type="molecule type" value="Genomic_DNA"/>
</dbReference>
<keyword evidence="5 14" id="KW-0444">Lipid biosynthesis</keyword>
<dbReference type="InterPro" id="IPR000794">
    <property type="entry name" value="Beta-ketoacyl_synthase"/>
</dbReference>
<dbReference type="FunFam" id="3.40.47.10:FF:000009">
    <property type="entry name" value="3-oxoacyl-[acyl-carrier-protein] synthase 2"/>
    <property type="match status" value="1"/>
</dbReference>
<dbReference type="CDD" id="cd00834">
    <property type="entry name" value="KAS_I_II"/>
    <property type="match status" value="1"/>
</dbReference>
<sequence>MPSGRVVVTGAGAVTPLGVGVDVFWPRMLAGESGVAPITLLDVSEYTTRIAGEVKDFNAEDWLDRKEARRIDRFIAFASAAARMAIDDACFKAEGDEADDVGVLIGSGIGGLTYLAEQHRRLIEGGPSRVSPFLVPYMIPDMASGYVSIQHGFKGPNSCVVTACATGANAIGDAYHIIKRGDAVAMLAGGAEAPVNELGMSGFCSARAMSQRNDEPKRASRPFDADRDGFVIAEGAAVLVLEDFARAKARGAQIYGEIVGYGMSGDAFHITQPDPEGDGAARAMRHALRTAGMNPADVQYINAHGTSTHYNDKLETLAIKRVFGEHAARIPVSSTKSMIGHTLGAAGAVEALICLLAMRDGMLPPTINYETPDPECDLDYVPNVARKASIDVAASNSFGFGGHNVCLILRKTV</sequence>
<dbReference type="SMART" id="SM00825">
    <property type="entry name" value="PKS_KS"/>
    <property type="match status" value="1"/>
</dbReference>
<comment type="caution">
    <text evidence="18">The sequence shown here is derived from an EMBL/GenBank/DDBJ whole genome shotgun (WGS) entry which is preliminary data.</text>
</comment>
<feature type="domain" description="Ketosynthase family 3 (KS3)" evidence="17">
    <location>
        <begin position="3"/>
        <end position="411"/>
    </location>
</feature>
<evidence type="ECO:0000256" key="13">
    <source>
        <dbReference type="ARBA" id="ARBA00047659"/>
    </source>
</evidence>
<dbReference type="NCBIfam" id="NF004970">
    <property type="entry name" value="PRK06333.1"/>
    <property type="match status" value="1"/>
</dbReference>
<dbReference type="InterPro" id="IPR017568">
    <property type="entry name" value="3-oxoacyl-ACP_synth-2"/>
</dbReference>
<dbReference type="InterPro" id="IPR014031">
    <property type="entry name" value="Ketoacyl_synth_C"/>
</dbReference>
<evidence type="ECO:0000256" key="2">
    <source>
        <dbReference type="ARBA" id="ARBA00008467"/>
    </source>
</evidence>
<protein>
    <recommendedName>
        <fullName evidence="4 14">3-oxoacyl-[acyl-carrier-protein] synthase 2</fullName>
        <ecNumber evidence="3 14">2.3.1.179</ecNumber>
    </recommendedName>
</protein>
<evidence type="ECO:0000256" key="1">
    <source>
        <dbReference type="ARBA" id="ARBA00005194"/>
    </source>
</evidence>
<name>A0A931LWA8_FIMGI</name>
<evidence type="ECO:0000256" key="4">
    <source>
        <dbReference type="ARBA" id="ARBA00014657"/>
    </source>
</evidence>
<dbReference type="InterPro" id="IPR018201">
    <property type="entry name" value="Ketoacyl_synth_AS"/>
</dbReference>
<evidence type="ECO:0000256" key="5">
    <source>
        <dbReference type="ARBA" id="ARBA00022516"/>
    </source>
</evidence>
<gene>
    <name evidence="18" type="primary">fabF</name>
    <name evidence="18" type="ORF">HYR64_09790</name>
</gene>
<comment type="function">
    <text evidence="11 14">Involved in the type II fatty acid elongation cycle. Catalyzes the elongation of a wide range of acyl-ACP by the addition of two carbons from malonyl-ACP to an acyl acceptor. Can efficiently catalyze the conversion of palmitoleoyl-ACP (cis-hexadec-9-enoyl-ACP) to cis-vaccenoyl-ACP (cis-octadec-11-enoyl-ACP), an essential step in the thermal regulation of fatty acid composition.</text>
</comment>
<evidence type="ECO:0000256" key="3">
    <source>
        <dbReference type="ARBA" id="ARBA00012356"/>
    </source>
</evidence>
<evidence type="ECO:0000256" key="14">
    <source>
        <dbReference type="PIRNR" id="PIRNR000447"/>
    </source>
</evidence>
<dbReference type="PANTHER" id="PTHR11712:SF336">
    <property type="entry name" value="3-OXOACYL-[ACYL-CARRIER-PROTEIN] SYNTHASE, MITOCHONDRIAL"/>
    <property type="match status" value="1"/>
</dbReference>
<dbReference type="Pfam" id="PF00109">
    <property type="entry name" value="ketoacyl-synt"/>
    <property type="match status" value="1"/>
</dbReference>
<dbReference type="AlphaFoldDB" id="A0A931LWA8"/>
<dbReference type="Proteomes" id="UP000727962">
    <property type="component" value="Unassembled WGS sequence"/>
</dbReference>
<dbReference type="EC" id="2.3.1.179" evidence="3 14"/>
<dbReference type="NCBIfam" id="TIGR03150">
    <property type="entry name" value="fabF"/>
    <property type="match status" value="1"/>
</dbReference>
<dbReference type="Pfam" id="PF02801">
    <property type="entry name" value="Ketoacyl-synt_C"/>
    <property type="match status" value="1"/>
</dbReference>
<dbReference type="InterPro" id="IPR020841">
    <property type="entry name" value="PKS_Beta-ketoAc_synthase_dom"/>
</dbReference>
<comment type="pathway">
    <text evidence="1 14">Lipid metabolism; fatty acid biosynthesis.</text>
</comment>
<evidence type="ECO:0000259" key="17">
    <source>
        <dbReference type="PROSITE" id="PS52004"/>
    </source>
</evidence>
<dbReference type="InterPro" id="IPR014030">
    <property type="entry name" value="Ketoacyl_synth_N"/>
</dbReference>
<keyword evidence="9 14" id="KW-0275">Fatty acid biosynthesis</keyword>
<evidence type="ECO:0000313" key="18">
    <source>
        <dbReference type="EMBL" id="MBI1757383.1"/>
    </source>
</evidence>
<dbReference type="PIRSF" id="PIRSF000447">
    <property type="entry name" value="KAS_II"/>
    <property type="match status" value="1"/>
</dbReference>
<keyword evidence="10 14" id="KW-0012">Acyltransferase</keyword>
<evidence type="ECO:0000256" key="8">
    <source>
        <dbReference type="ARBA" id="ARBA00023098"/>
    </source>
</evidence>
<evidence type="ECO:0000256" key="15">
    <source>
        <dbReference type="PIRSR" id="PIRSR000447-1"/>
    </source>
</evidence>
<dbReference type="NCBIfam" id="NF005589">
    <property type="entry name" value="PRK07314.1"/>
    <property type="match status" value="1"/>
</dbReference>
<evidence type="ECO:0000256" key="10">
    <source>
        <dbReference type="ARBA" id="ARBA00023315"/>
    </source>
</evidence>
<accession>A0A931LWA8</accession>
<comment type="catalytic activity">
    <reaction evidence="12 14">
        <text>(9Z)-hexadecenoyl-[ACP] + malonyl-[ACP] + H(+) = 3-oxo-(11Z)-octadecenoyl-[ACP] + holo-[ACP] + CO2</text>
        <dbReference type="Rhea" id="RHEA:55040"/>
        <dbReference type="Rhea" id="RHEA-COMP:9623"/>
        <dbReference type="Rhea" id="RHEA-COMP:9685"/>
        <dbReference type="Rhea" id="RHEA-COMP:10800"/>
        <dbReference type="Rhea" id="RHEA-COMP:14074"/>
        <dbReference type="ChEBI" id="CHEBI:15378"/>
        <dbReference type="ChEBI" id="CHEBI:16526"/>
        <dbReference type="ChEBI" id="CHEBI:64479"/>
        <dbReference type="ChEBI" id="CHEBI:78449"/>
        <dbReference type="ChEBI" id="CHEBI:83989"/>
        <dbReference type="ChEBI" id="CHEBI:138538"/>
        <dbReference type="EC" id="2.3.1.179"/>
    </reaction>
</comment>
<dbReference type="SUPFAM" id="SSF53901">
    <property type="entry name" value="Thiolase-like"/>
    <property type="match status" value="2"/>
</dbReference>
<dbReference type="PANTHER" id="PTHR11712">
    <property type="entry name" value="POLYKETIDE SYNTHASE-RELATED"/>
    <property type="match status" value="1"/>
</dbReference>
<evidence type="ECO:0000256" key="11">
    <source>
        <dbReference type="ARBA" id="ARBA00024006"/>
    </source>
</evidence>
<dbReference type="GO" id="GO:0004315">
    <property type="term" value="F:3-oxoacyl-[acyl-carrier-protein] synthase activity"/>
    <property type="evidence" value="ECO:0007669"/>
    <property type="project" value="UniProtKB-UniRule"/>
</dbReference>
<dbReference type="GO" id="GO:0005829">
    <property type="term" value="C:cytosol"/>
    <property type="evidence" value="ECO:0007669"/>
    <property type="project" value="TreeGrafter"/>
</dbReference>
<reference evidence="18" key="1">
    <citation type="submission" date="2020-07" db="EMBL/GenBank/DDBJ databases">
        <title>Huge and variable diversity of episymbiotic CPR bacteria and DPANN archaea in groundwater ecosystems.</title>
        <authorList>
            <person name="He C.Y."/>
            <person name="Keren R."/>
            <person name="Whittaker M."/>
            <person name="Farag I.F."/>
            <person name="Doudna J."/>
            <person name="Cate J.H.D."/>
            <person name="Banfield J.F."/>
        </authorList>
    </citation>
    <scope>NUCLEOTIDE SEQUENCE</scope>
    <source>
        <strain evidence="18">NC_groundwater_17_Pr7_B-0.1um_64_12</strain>
    </source>
</reference>
<evidence type="ECO:0000256" key="9">
    <source>
        <dbReference type="ARBA" id="ARBA00023160"/>
    </source>
</evidence>
<evidence type="ECO:0000313" key="19">
    <source>
        <dbReference type="Proteomes" id="UP000727962"/>
    </source>
</evidence>
<dbReference type="InterPro" id="IPR016039">
    <property type="entry name" value="Thiolase-like"/>
</dbReference>
<keyword evidence="7" id="KW-0276">Fatty acid metabolism</keyword>
<evidence type="ECO:0000256" key="6">
    <source>
        <dbReference type="ARBA" id="ARBA00022679"/>
    </source>
</evidence>